<organism evidence="1">
    <name type="scientific">bioreactor metagenome</name>
    <dbReference type="NCBI Taxonomy" id="1076179"/>
    <lineage>
        <taxon>unclassified sequences</taxon>
        <taxon>metagenomes</taxon>
        <taxon>ecological metagenomes</taxon>
    </lineage>
</organism>
<dbReference type="EMBL" id="VSSQ01020523">
    <property type="protein sequence ID" value="MPM65450.1"/>
    <property type="molecule type" value="Genomic_DNA"/>
</dbReference>
<reference evidence="1" key="1">
    <citation type="submission" date="2019-08" db="EMBL/GenBank/DDBJ databases">
        <authorList>
            <person name="Kucharzyk K."/>
            <person name="Murdoch R.W."/>
            <person name="Higgins S."/>
            <person name="Loffler F."/>
        </authorList>
    </citation>
    <scope>NUCLEOTIDE SEQUENCE</scope>
</reference>
<protein>
    <submittedName>
        <fullName evidence="1">Uncharacterized protein</fullName>
    </submittedName>
</protein>
<proteinExistence type="predicted"/>
<evidence type="ECO:0000313" key="1">
    <source>
        <dbReference type="EMBL" id="MPM65450.1"/>
    </source>
</evidence>
<sequence>MLGQHGGGLGTGDVDAHCRKINGLQPGVTTRVDSGIGFQIHIDVERHAVIGAVLRDLDAQCRDFAEAGEVLRVVLGNTLLRALGEHGVAARVIEPYIHARGMCHTVAGDAEMRQGADHGFFQAVDVFLDEIARAAQVDQRIGHDLARAMEGDLAAAVALHHGNGAGREQVIGLACNALREHGVVLAQPELVGGVGGAACGEALHGKGGVDIVDPPEFFHQHGYVWLLVW</sequence>
<comment type="caution">
    <text evidence="1">The sequence shown here is derived from an EMBL/GenBank/DDBJ whole genome shotgun (WGS) entry which is preliminary data.</text>
</comment>
<name>A0A645BJ05_9ZZZZ</name>
<dbReference type="AlphaFoldDB" id="A0A645BJ05"/>
<accession>A0A645BJ05</accession>
<gene>
    <name evidence="1" type="ORF">SDC9_112346</name>
</gene>